<evidence type="ECO:0000313" key="1">
    <source>
        <dbReference type="EMBL" id="EKC50593.1"/>
    </source>
</evidence>
<sequence length="117" mass="13782">KKAVSVTYDFADTVDSLYAPDYLDTKNQYGFFLNDNHAFIEIHTGYNPGKTLFVIKDSYANSLIPLLTAHYENIYVVDLRYFNGKLFQLMEQYEPEQGMDVLVLYDCIHFLEDFKYY</sequence>
<dbReference type="AlphaFoldDB" id="K1RZ43"/>
<accession>K1RZ43</accession>
<proteinExistence type="predicted"/>
<reference evidence="1" key="1">
    <citation type="journal article" date="2013" name="Environ. Microbiol.">
        <title>Microbiota from the distal guts of lean and obese adolescents exhibit partial functional redundancy besides clear differences in community structure.</title>
        <authorList>
            <person name="Ferrer M."/>
            <person name="Ruiz A."/>
            <person name="Lanza F."/>
            <person name="Haange S.B."/>
            <person name="Oberbach A."/>
            <person name="Till H."/>
            <person name="Bargiela R."/>
            <person name="Campoy C."/>
            <person name="Segura M.T."/>
            <person name="Richter M."/>
            <person name="von Bergen M."/>
            <person name="Seifert J."/>
            <person name="Suarez A."/>
        </authorList>
    </citation>
    <scope>NUCLEOTIDE SEQUENCE</scope>
</reference>
<dbReference type="InterPro" id="IPR025945">
    <property type="entry name" value="DHHW"/>
</dbReference>
<protein>
    <submittedName>
        <fullName evidence="1">Uncharacterized protein</fullName>
    </submittedName>
</protein>
<organism evidence="1">
    <name type="scientific">human gut metagenome</name>
    <dbReference type="NCBI Taxonomy" id="408170"/>
    <lineage>
        <taxon>unclassified sequences</taxon>
        <taxon>metagenomes</taxon>
        <taxon>organismal metagenomes</taxon>
    </lineage>
</organism>
<feature type="non-terminal residue" evidence="1">
    <location>
        <position position="1"/>
    </location>
</feature>
<name>K1RZ43_9ZZZZ</name>
<dbReference type="Pfam" id="PF14286">
    <property type="entry name" value="DHHW"/>
    <property type="match status" value="1"/>
</dbReference>
<gene>
    <name evidence="1" type="ORF">OBE_14054</name>
</gene>
<dbReference type="EMBL" id="AJWZ01009681">
    <property type="protein sequence ID" value="EKC50593.1"/>
    <property type="molecule type" value="Genomic_DNA"/>
</dbReference>
<comment type="caution">
    <text evidence="1">The sequence shown here is derived from an EMBL/GenBank/DDBJ whole genome shotgun (WGS) entry which is preliminary data.</text>
</comment>